<comment type="caution">
    <text evidence="4">The sequence shown here is derived from an EMBL/GenBank/DDBJ whole genome shotgun (WGS) entry which is preliminary data.</text>
</comment>
<dbReference type="PROSITE" id="PS51682">
    <property type="entry name" value="SAM_OMT_I"/>
    <property type="match status" value="1"/>
</dbReference>
<evidence type="ECO:0000256" key="2">
    <source>
        <dbReference type="ARBA" id="ARBA00022679"/>
    </source>
</evidence>
<dbReference type="RefSeq" id="WP_280761119.1">
    <property type="nucleotide sequence ID" value="NZ_JARXVC010000007.1"/>
</dbReference>
<sequence length="228" mass="24085">MADPDHTERTQWAEVDDYLVETVVGVDDDLSAALGANAAAELPPIDVSPPQGKFLNLLARMVGATRVLEIGTLGGYSTIWLARAVGESGRVVTLEYEPKHAAVARGNVDRAGVGSRVDIRIGAALDTLPSVEADGMGPFDLVFIDADKVNNSNYVRWALRLSRPGTVIVVDNVVRGGGVSNPDLDDEAVRASREVLGLLADEPRVDATALQTVGSKGWDGFALALVVN</sequence>
<evidence type="ECO:0000313" key="5">
    <source>
        <dbReference type="Proteomes" id="UP001160334"/>
    </source>
</evidence>
<gene>
    <name evidence="4" type="ORF">M2280_003024</name>
</gene>
<dbReference type="InterPro" id="IPR002935">
    <property type="entry name" value="SAM_O-MeTrfase"/>
</dbReference>
<dbReference type="Gene3D" id="3.40.50.150">
    <property type="entry name" value="Vaccinia Virus protein VP39"/>
    <property type="match status" value="1"/>
</dbReference>
<reference evidence="4 5" key="1">
    <citation type="submission" date="2023-04" db="EMBL/GenBank/DDBJ databases">
        <title>Forest soil microbial communities from Buena Vista Peninsula, Colon Province, Panama.</title>
        <authorList>
            <person name="Bouskill N."/>
        </authorList>
    </citation>
    <scope>NUCLEOTIDE SEQUENCE [LARGE SCALE GENOMIC DNA]</scope>
    <source>
        <strain evidence="4 5">CFH S0262</strain>
    </source>
</reference>
<dbReference type="Pfam" id="PF01596">
    <property type="entry name" value="Methyltransf_3"/>
    <property type="match status" value="1"/>
</dbReference>
<accession>A0ABT6MBX1</accession>
<dbReference type="Proteomes" id="UP001160334">
    <property type="component" value="Unassembled WGS sequence"/>
</dbReference>
<dbReference type="CDD" id="cd02440">
    <property type="entry name" value="AdoMet_MTases"/>
    <property type="match status" value="1"/>
</dbReference>
<name>A0ABT6MBX1_9NOCA</name>
<evidence type="ECO:0000313" key="4">
    <source>
        <dbReference type="EMBL" id="MDH6281802.1"/>
    </source>
</evidence>
<dbReference type="PANTHER" id="PTHR10509:SF14">
    <property type="entry name" value="CAFFEOYL-COA O-METHYLTRANSFERASE 3-RELATED"/>
    <property type="match status" value="1"/>
</dbReference>
<keyword evidence="5" id="KW-1185">Reference proteome</keyword>
<keyword evidence="3" id="KW-0949">S-adenosyl-L-methionine</keyword>
<evidence type="ECO:0000256" key="3">
    <source>
        <dbReference type="ARBA" id="ARBA00022691"/>
    </source>
</evidence>
<proteinExistence type="predicted"/>
<protein>
    <submittedName>
        <fullName evidence="4">O-methyltransferase YrrM</fullName>
    </submittedName>
</protein>
<evidence type="ECO:0000256" key="1">
    <source>
        <dbReference type="ARBA" id="ARBA00022603"/>
    </source>
</evidence>
<dbReference type="SUPFAM" id="SSF53335">
    <property type="entry name" value="S-adenosyl-L-methionine-dependent methyltransferases"/>
    <property type="match status" value="1"/>
</dbReference>
<dbReference type="PANTHER" id="PTHR10509">
    <property type="entry name" value="O-METHYLTRANSFERASE-RELATED"/>
    <property type="match status" value="1"/>
</dbReference>
<dbReference type="EMBL" id="JARXVC010000007">
    <property type="protein sequence ID" value="MDH6281802.1"/>
    <property type="molecule type" value="Genomic_DNA"/>
</dbReference>
<dbReference type="InterPro" id="IPR050362">
    <property type="entry name" value="Cation-dep_OMT"/>
</dbReference>
<organism evidence="4 5">
    <name type="scientific">Prescottella agglutinans</name>
    <dbReference type="NCBI Taxonomy" id="1644129"/>
    <lineage>
        <taxon>Bacteria</taxon>
        <taxon>Bacillati</taxon>
        <taxon>Actinomycetota</taxon>
        <taxon>Actinomycetes</taxon>
        <taxon>Mycobacteriales</taxon>
        <taxon>Nocardiaceae</taxon>
        <taxon>Prescottella</taxon>
    </lineage>
</organism>
<dbReference type="InterPro" id="IPR029063">
    <property type="entry name" value="SAM-dependent_MTases_sf"/>
</dbReference>
<keyword evidence="1" id="KW-0489">Methyltransferase</keyword>
<keyword evidence="2" id="KW-0808">Transferase</keyword>